<dbReference type="InterPro" id="IPR035157">
    <property type="entry name" value="DUF5395"/>
</dbReference>
<dbReference type="Pfam" id="PF17373">
    <property type="entry name" value="DUF5395"/>
    <property type="match status" value="1"/>
</dbReference>
<sequence>MAFSFFHNNGKDQKEVIEMILHHDGRNWTVSNSSISLSAPSLNELDRKLDSILGKDLKHGQSLDVFMSFDNEVIPMWMRPYMNHYFNRILEIPFAIRHRGGKIWLKRNDTGIPAWPQQRTGGQSGWVLPFLFSVF</sequence>
<keyword evidence="2" id="KW-1185">Reference proteome</keyword>
<evidence type="ECO:0000313" key="1">
    <source>
        <dbReference type="EMBL" id="BCL62163.1"/>
    </source>
</evidence>
<dbReference type="RefSeq" id="WP_228854550.1">
    <property type="nucleotide sequence ID" value="NZ_AP024086.1"/>
</dbReference>
<gene>
    <name evidence="1" type="ORF">DGMP_28560</name>
</gene>
<dbReference type="AlphaFoldDB" id="A0A8D5JE78"/>
<dbReference type="Proteomes" id="UP000826725">
    <property type="component" value="Chromosome"/>
</dbReference>
<evidence type="ECO:0000313" key="2">
    <source>
        <dbReference type="Proteomes" id="UP000826725"/>
    </source>
</evidence>
<name>A0A8D5JE78_9BACT</name>
<reference evidence="1" key="1">
    <citation type="submission" date="2020-09" db="EMBL/GenBank/DDBJ databases">
        <title>Desulfogranum mesoprofundum gen. nov., sp. nov., a novel mesophilic, sulfate-reducing chemolithoautotroph isolated from a deep-sea hydrothermal vent chimney in the Suiyo Seamount.</title>
        <authorList>
            <person name="Hashimoto Y."/>
            <person name="Nakagawa S."/>
        </authorList>
    </citation>
    <scope>NUCLEOTIDE SEQUENCE</scope>
    <source>
        <strain evidence="1">KT2</strain>
    </source>
</reference>
<protein>
    <submittedName>
        <fullName evidence="1">Uncharacterized protein</fullName>
    </submittedName>
</protein>
<proteinExistence type="predicted"/>
<dbReference type="KEGG" id="dbk:DGMP_28560"/>
<accession>A0A8D5JE78</accession>
<organism evidence="1 2">
    <name type="scientific">Desulfomarina profundi</name>
    <dbReference type="NCBI Taxonomy" id="2772557"/>
    <lineage>
        <taxon>Bacteria</taxon>
        <taxon>Pseudomonadati</taxon>
        <taxon>Thermodesulfobacteriota</taxon>
        <taxon>Desulfobulbia</taxon>
        <taxon>Desulfobulbales</taxon>
        <taxon>Desulfobulbaceae</taxon>
        <taxon>Desulfomarina</taxon>
    </lineage>
</organism>
<dbReference type="EMBL" id="AP024086">
    <property type="protein sequence ID" value="BCL62163.1"/>
    <property type="molecule type" value="Genomic_DNA"/>
</dbReference>